<dbReference type="EMBL" id="JACCBJ010000001">
    <property type="protein sequence ID" value="NYD76055.1"/>
    <property type="molecule type" value="Genomic_DNA"/>
</dbReference>
<dbReference type="AlphaFoldDB" id="A0A852T5G3"/>
<reference evidence="1 2" key="1">
    <citation type="submission" date="2020-07" db="EMBL/GenBank/DDBJ databases">
        <title>Sequencing the genomes of 1000 actinobacteria strains.</title>
        <authorList>
            <person name="Klenk H.-P."/>
        </authorList>
    </citation>
    <scope>NUCLEOTIDE SEQUENCE [LARGE SCALE GENOMIC DNA]</scope>
    <source>
        <strain evidence="1 2">DSM 23871</strain>
    </source>
</reference>
<proteinExistence type="predicted"/>
<evidence type="ECO:0000313" key="1">
    <source>
        <dbReference type="EMBL" id="NYD76055.1"/>
    </source>
</evidence>
<accession>A0A852T5G3</accession>
<dbReference type="Proteomes" id="UP000589620">
    <property type="component" value="Unassembled WGS sequence"/>
</dbReference>
<comment type="caution">
    <text evidence="1">The sequence shown here is derived from an EMBL/GenBank/DDBJ whole genome shotgun (WGS) entry which is preliminary data.</text>
</comment>
<evidence type="ECO:0000313" key="2">
    <source>
        <dbReference type="Proteomes" id="UP000589620"/>
    </source>
</evidence>
<name>A0A852T5G3_9MICO</name>
<keyword evidence="2" id="KW-1185">Reference proteome</keyword>
<protein>
    <submittedName>
        <fullName evidence="1">Uncharacterized protein</fullName>
    </submittedName>
</protein>
<sequence length="178" mass="19782">MTVPPHVQHPVEYALAKYEGSKIAATIHAVQFFIEWLRETAPDAASVRIGWFGDDDWYELESQLSADGFVSDIRDGTCVMTAALTINEIAPHLIHWEHQPSGSEEVDAGVSHWDIPVAAILEKEQTLDDMLTAIDNLDFLITVGPQLNSELTFKHEPFNDVLGITPATKPNDVQRSPH</sequence>
<organism evidence="1 2">
    <name type="scientific">Leifsonia soli</name>
    <dbReference type="NCBI Taxonomy" id="582665"/>
    <lineage>
        <taxon>Bacteria</taxon>
        <taxon>Bacillati</taxon>
        <taxon>Actinomycetota</taxon>
        <taxon>Actinomycetes</taxon>
        <taxon>Micrococcales</taxon>
        <taxon>Microbacteriaceae</taxon>
        <taxon>Leifsonia</taxon>
    </lineage>
</organism>
<gene>
    <name evidence="1" type="ORF">BJ963_003574</name>
</gene>
<dbReference type="RefSeq" id="WP_179457807.1">
    <property type="nucleotide sequence ID" value="NZ_BAAAPX010000001.1"/>
</dbReference>